<dbReference type="PROSITE" id="PS00518">
    <property type="entry name" value="ZF_RING_1"/>
    <property type="match status" value="1"/>
</dbReference>
<dbReference type="PANTHER" id="PTHR47692">
    <property type="entry name" value="RING/U-BOX SUPERFAMILY PROTEIN"/>
    <property type="match status" value="1"/>
</dbReference>
<accession>A0A6G0XD46</accession>
<keyword evidence="1" id="KW-0479">Metal-binding</keyword>
<dbReference type="InterPro" id="IPR017907">
    <property type="entry name" value="Znf_RING_CS"/>
</dbReference>
<feature type="domain" description="RING-type" evidence="5">
    <location>
        <begin position="64"/>
        <end position="109"/>
    </location>
</feature>
<evidence type="ECO:0000259" key="5">
    <source>
        <dbReference type="PROSITE" id="PS50089"/>
    </source>
</evidence>
<name>A0A6G0XD46_9STRA</name>
<evidence type="ECO:0000256" key="1">
    <source>
        <dbReference type="ARBA" id="ARBA00022723"/>
    </source>
</evidence>
<comment type="caution">
    <text evidence="6">The sequence shown here is derived from an EMBL/GenBank/DDBJ whole genome shotgun (WGS) entry which is preliminary data.</text>
</comment>
<proteinExistence type="predicted"/>
<sequence>MDELEVDAWKTNCLDGKDEVTVEEIQVREALDRDSNESRSEDGEDGALTSYDVEKEYTIVHGKCPVCLKSLDQGVLVKDCLHEFCFACISAWARHLALHRAPVKCPICRLPFQNVLANLKSATDYDVVDVLDGSTQASTEERKRRMIYRRRQEPVVPETTTMWDPVWKTNDQAKEWIDRELHVLLGDDTDTTLLLQIVFKFLDQARHFNRATHETKRQKTSHPYESLREALDGFLFEDSALFVRELSKFMASRLNMVTYDKVDETV</sequence>
<dbReference type="SUPFAM" id="SSF57850">
    <property type="entry name" value="RING/U-box"/>
    <property type="match status" value="1"/>
</dbReference>
<dbReference type="Proteomes" id="UP000481153">
    <property type="component" value="Unassembled WGS sequence"/>
</dbReference>
<evidence type="ECO:0000313" key="6">
    <source>
        <dbReference type="EMBL" id="KAF0738085.1"/>
    </source>
</evidence>
<keyword evidence="3" id="KW-0862">Zinc</keyword>
<keyword evidence="2 4" id="KW-0863">Zinc-finger</keyword>
<evidence type="ECO:0000313" key="7">
    <source>
        <dbReference type="Proteomes" id="UP000481153"/>
    </source>
</evidence>
<dbReference type="Gene3D" id="3.30.40.10">
    <property type="entry name" value="Zinc/RING finger domain, C3HC4 (zinc finger)"/>
    <property type="match status" value="1"/>
</dbReference>
<dbReference type="PANTHER" id="PTHR47692:SF2">
    <property type="entry name" value="ZINC FINGER RING-TYPE DOMAIN CONTAINING PROTEIN"/>
    <property type="match status" value="1"/>
</dbReference>
<gene>
    <name evidence="6" type="ORF">Ae201684_006076</name>
</gene>
<protein>
    <recommendedName>
        <fullName evidence="5">RING-type domain-containing protein</fullName>
    </recommendedName>
</protein>
<evidence type="ECO:0000256" key="2">
    <source>
        <dbReference type="ARBA" id="ARBA00022771"/>
    </source>
</evidence>
<evidence type="ECO:0000256" key="4">
    <source>
        <dbReference type="PROSITE-ProRule" id="PRU00175"/>
    </source>
</evidence>
<organism evidence="6 7">
    <name type="scientific">Aphanomyces euteiches</name>
    <dbReference type="NCBI Taxonomy" id="100861"/>
    <lineage>
        <taxon>Eukaryota</taxon>
        <taxon>Sar</taxon>
        <taxon>Stramenopiles</taxon>
        <taxon>Oomycota</taxon>
        <taxon>Saprolegniomycetes</taxon>
        <taxon>Saprolegniales</taxon>
        <taxon>Verrucalvaceae</taxon>
        <taxon>Aphanomyces</taxon>
    </lineage>
</organism>
<dbReference type="AlphaFoldDB" id="A0A6G0XD46"/>
<evidence type="ECO:0000256" key="3">
    <source>
        <dbReference type="ARBA" id="ARBA00022833"/>
    </source>
</evidence>
<dbReference type="EMBL" id="VJMJ01000079">
    <property type="protein sequence ID" value="KAF0738085.1"/>
    <property type="molecule type" value="Genomic_DNA"/>
</dbReference>
<keyword evidence="7" id="KW-1185">Reference proteome</keyword>
<reference evidence="6 7" key="1">
    <citation type="submission" date="2019-07" db="EMBL/GenBank/DDBJ databases">
        <title>Genomics analysis of Aphanomyces spp. identifies a new class of oomycete effector associated with host adaptation.</title>
        <authorList>
            <person name="Gaulin E."/>
        </authorList>
    </citation>
    <scope>NUCLEOTIDE SEQUENCE [LARGE SCALE GENOMIC DNA]</scope>
    <source>
        <strain evidence="6 7">ATCC 201684</strain>
    </source>
</reference>
<dbReference type="SMART" id="SM00184">
    <property type="entry name" value="RING"/>
    <property type="match status" value="1"/>
</dbReference>
<dbReference type="Pfam" id="PF00097">
    <property type="entry name" value="zf-C3HC4"/>
    <property type="match status" value="1"/>
</dbReference>
<dbReference type="InterPro" id="IPR001841">
    <property type="entry name" value="Znf_RING"/>
</dbReference>
<dbReference type="InterPro" id="IPR018957">
    <property type="entry name" value="Znf_C3HC4_RING-type"/>
</dbReference>
<dbReference type="PROSITE" id="PS50089">
    <property type="entry name" value="ZF_RING_2"/>
    <property type="match status" value="1"/>
</dbReference>
<dbReference type="InterPro" id="IPR013083">
    <property type="entry name" value="Znf_RING/FYVE/PHD"/>
</dbReference>
<dbReference type="VEuPathDB" id="FungiDB:AeMF1_013218"/>
<dbReference type="GO" id="GO:0008270">
    <property type="term" value="F:zinc ion binding"/>
    <property type="evidence" value="ECO:0007669"/>
    <property type="project" value="UniProtKB-KW"/>
</dbReference>